<organism evidence="1 2">
    <name type="scientific">Ceriporiopsis subvermispora (strain B)</name>
    <name type="common">White-rot fungus</name>
    <name type="synonym">Gelatoporia subvermispora</name>
    <dbReference type="NCBI Taxonomy" id="914234"/>
    <lineage>
        <taxon>Eukaryota</taxon>
        <taxon>Fungi</taxon>
        <taxon>Dikarya</taxon>
        <taxon>Basidiomycota</taxon>
        <taxon>Agaricomycotina</taxon>
        <taxon>Agaricomycetes</taxon>
        <taxon>Polyporales</taxon>
        <taxon>Gelatoporiaceae</taxon>
        <taxon>Gelatoporia</taxon>
    </lineage>
</organism>
<dbReference type="Proteomes" id="UP000016930">
    <property type="component" value="Unassembled WGS sequence"/>
</dbReference>
<accession>M2QCK5</accession>
<evidence type="ECO:0000313" key="2">
    <source>
        <dbReference type="Proteomes" id="UP000016930"/>
    </source>
</evidence>
<evidence type="ECO:0000313" key="1">
    <source>
        <dbReference type="EMBL" id="EMD34748.1"/>
    </source>
</evidence>
<sequence length="55" mass="6579">MSSKYDKQPSQTLFIERHKTYAYIPIVNENNLYNNHLVILWSGSQHSTAWAWLRQ</sequence>
<dbReference type="AlphaFoldDB" id="M2QCK5"/>
<proteinExistence type="predicted"/>
<protein>
    <submittedName>
        <fullName evidence="1">Uncharacterized protein</fullName>
    </submittedName>
</protein>
<gene>
    <name evidence="1" type="ORF">CERSUDRAFT_86178</name>
</gene>
<name>M2QCK5_CERS8</name>
<keyword evidence="2" id="KW-1185">Reference proteome</keyword>
<dbReference type="HOGENOM" id="CLU_3032174_0_0_1"/>
<reference evidence="1 2" key="1">
    <citation type="journal article" date="2012" name="Proc. Natl. Acad. Sci. U.S.A.">
        <title>Comparative genomics of Ceriporiopsis subvermispora and Phanerochaete chrysosporium provide insight into selective ligninolysis.</title>
        <authorList>
            <person name="Fernandez-Fueyo E."/>
            <person name="Ruiz-Duenas F.J."/>
            <person name="Ferreira P."/>
            <person name="Floudas D."/>
            <person name="Hibbett D.S."/>
            <person name="Canessa P."/>
            <person name="Larrondo L.F."/>
            <person name="James T.Y."/>
            <person name="Seelenfreund D."/>
            <person name="Lobos S."/>
            <person name="Polanco R."/>
            <person name="Tello M."/>
            <person name="Honda Y."/>
            <person name="Watanabe T."/>
            <person name="Watanabe T."/>
            <person name="Ryu J.S."/>
            <person name="Kubicek C.P."/>
            <person name="Schmoll M."/>
            <person name="Gaskell J."/>
            <person name="Hammel K.E."/>
            <person name="St John F.J."/>
            <person name="Vanden Wymelenberg A."/>
            <person name="Sabat G."/>
            <person name="Splinter BonDurant S."/>
            <person name="Syed K."/>
            <person name="Yadav J.S."/>
            <person name="Doddapaneni H."/>
            <person name="Subramanian V."/>
            <person name="Lavin J.L."/>
            <person name="Oguiza J.A."/>
            <person name="Perez G."/>
            <person name="Pisabarro A.G."/>
            <person name="Ramirez L."/>
            <person name="Santoyo F."/>
            <person name="Master E."/>
            <person name="Coutinho P.M."/>
            <person name="Henrissat B."/>
            <person name="Lombard V."/>
            <person name="Magnuson J.K."/>
            <person name="Kuees U."/>
            <person name="Hori C."/>
            <person name="Igarashi K."/>
            <person name="Samejima M."/>
            <person name="Held B.W."/>
            <person name="Barry K.W."/>
            <person name="LaButti K.M."/>
            <person name="Lapidus A."/>
            <person name="Lindquist E.A."/>
            <person name="Lucas S.M."/>
            <person name="Riley R."/>
            <person name="Salamov A.A."/>
            <person name="Hoffmeister D."/>
            <person name="Schwenk D."/>
            <person name="Hadar Y."/>
            <person name="Yarden O."/>
            <person name="de Vries R.P."/>
            <person name="Wiebenga A."/>
            <person name="Stenlid J."/>
            <person name="Eastwood D."/>
            <person name="Grigoriev I.V."/>
            <person name="Berka R.M."/>
            <person name="Blanchette R.A."/>
            <person name="Kersten P."/>
            <person name="Martinez A.T."/>
            <person name="Vicuna R."/>
            <person name="Cullen D."/>
        </authorList>
    </citation>
    <scope>NUCLEOTIDE SEQUENCE [LARGE SCALE GENOMIC DNA]</scope>
    <source>
        <strain evidence="1 2">B</strain>
    </source>
</reference>
<dbReference type="EMBL" id="KB445802">
    <property type="protein sequence ID" value="EMD34748.1"/>
    <property type="molecule type" value="Genomic_DNA"/>
</dbReference>